<comment type="caution">
    <text evidence="1">The sequence shown here is derived from an EMBL/GenBank/DDBJ whole genome shotgun (WGS) entry which is preliminary data.</text>
</comment>
<dbReference type="RefSeq" id="WP_043754265.1">
    <property type="nucleotide sequence ID" value="NZ_AONC01000036.1"/>
</dbReference>
<proteinExistence type="predicted"/>
<evidence type="ECO:0000313" key="1">
    <source>
        <dbReference type="EMBL" id="EXJ14770.1"/>
    </source>
</evidence>
<gene>
    <name evidence="1" type="ORF">D779_2139</name>
</gene>
<keyword evidence="2" id="KW-1185">Reference proteome</keyword>
<evidence type="ECO:0000313" key="2">
    <source>
        <dbReference type="Proteomes" id="UP000019460"/>
    </source>
</evidence>
<dbReference type="InterPro" id="IPR014174">
    <property type="entry name" value="CRISPR-assoc_prot_Cas6/Cmx6"/>
</dbReference>
<dbReference type="NCBIfam" id="TIGR02807">
    <property type="entry name" value="cas6_cmx6"/>
    <property type="match status" value="1"/>
</dbReference>
<accession>W9VWE9</accession>
<reference evidence="1 2" key="1">
    <citation type="submission" date="2012-11" db="EMBL/GenBank/DDBJ databases">
        <title>Genome assembly of Thiorhodococcus sp. AK35.</title>
        <authorList>
            <person name="Nupur N."/>
            <person name="Khatri I."/>
            <person name="Subramanian S."/>
            <person name="Pinnaka A."/>
        </authorList>
    </citation>
    <scope>NUCLEOTIDE SEQUENCE [LARGE SCALE GENOMIC DNA]</scope>
    <source>
        <strain evidence="1 2">AK35</strain>
    </source>
</reference>
<dbReference type="Pfam" id="PF09559">
    <property type="entry name" value="Cas6"/>
    <property type="match status" value="1"/>
</dbReference>
<name>W9VWE9_9GAMM</name>
<dbReference type="Proteomes" id="UP000019460">
    <property type="component" value="Unassembled WGS sequence"/>
</dbReference>
<dbReference type="EMBL" id="AONC01000036">
    <property type="protein sequence ID" value="EXJ14770.1"/>
    <property type="molecule type" value="Genomic_DNA"/>
</dbReference>
<dbReference type="OrthoDB" id="9779370at2"/>
<sequence length="230" mass="25454">MFWNEDETTDQESVTDAILDVRFSIDGRSIPVDHAYLLERALRATAPWIADEPGIAIHSIHVAGSQNGWERPEHGPESQLMLSRRTKLTIRCPAHRAPDLIRDLQGARIDLAGHPLEIGTGTTKPLSRETTLFARHVTFGDAAETPEQDFLAAAARELERAQIRIRKALCGKTLTLASPHGPIETRSLMLAGLSQEESLRLQERGLGRYPLLGCGIFIPHKGIDPVKKTH</sequence>
<dbReference type="STRING" id="1249627.D779_2139"/>
<dbReference type="eggNOG" id="ENOG502Z8Q5">
    <property type="taxonomic scope" value="Bacteria"/>
</dbReference>
<organism evidence="1 2">
    <name type="scientific">Imhoffiella purpurea</name>
    <dbReference type="NCBI Taxonomy" id="1249627"/>
    <lineage>
        <taxon>Bacteria</taxon>
        <taxon>Pseudomonadati</taxon>
        <taxon>Pseudomonadota</taxon>
        <taxon>Gammaproteobacteria</taxon>
        <taxon>Chromatiales</taxon>
        <taxon>Chromatiaceae</taxon>
        <taxon>Imhoffiella</taxon>
    </lineage>
</organism>
<evidence type="ECO:0008006" key="3">
    <source>
        <dbReference type="Google" id="ProtNLM"/>
    </source>
</evidence>
<protein>
    <recommendedName>
        <fullName evidence="3">Type I-MYXAN CRISPR-associated protein Cas6/Cmx6</fullName>
    </recommendedName>
</protein>
<dbReference type="AlphaFoldDB" id="W9VWE9"/>